<protein>
    <submittedName>
        <fullName evidence="11">ABC2 type transporter superfamily protein</fullName>
    </submittedName>
</protein>
<keyword evidence="5" id="KW-0067">ATP-binding</keyword>
<dbReference type="InterPro" id="IPR050352">
    <property type="entry name" value="ABCG_transporters"/>
</dbReference>
<keyword evidence="6 9" id="KW-1133">Transmembrane helix</keyword>
<evidence type="ECO:0000313" key="11">
    <source>
        <dbReference type="EMBL" id="ELR25471.1"/>
    </source>
</evidence>
<keyword evidence="2" id="KW-0813">Transport</keyword>
<dbReference type="InterPro" id="IPR027417">
    <property type="entry name" value="P-loop_NTPase"/>
</dbReference>
<dbReference type="AlphaFoldDB" id="L8HM41"/>
<feature type="transmembrane region" description="Helical" evidence="9">
    <location>
        <begin position="503"/>
        <end position="523"/>
    </location>
</feature>
<keyword evidence="7 9" id="KW-0472">Membrane</keyword>
<dbReference type="InterPro" id="IPR003439">
    <property type="entry name" value="ABC_transporter-like_ATP-bd"/>
</dbReference>
<dbReference type="PANTHER" id="PTHR48041">
    <property type="entry name" value="ABC TRANSPORTER G FAMILY MEMBER 28"/>
    <property type="match status" value="1"/>
</dbReference>
<organism evidence="11 12">
    <name type="scientific">Acanthamoeba castellanii (strain ATCC 30010 / Neff)</name>
    <dbReference type="NCBI Taxonomy" id="1257118"/>
    <lineage>
        <taxon>Eukaryota</taxon>
        <taxon>Amoebozoa</taxon>
        <taxon>Discosea</taxon>
        <taxon>Longamoebia</taxon>
        <taxon>Centramoebida</taxon>
        <taxon>Acanthamoebidae</taxon>
        <taxon>Acanthamoeba</taxon>
    </lineage>
</organism>
<sequence length="727" mass="80396">MSSSSSDDGGIAMKQFKDKHVEEDEEVDGGTSREDELDLVDSASGMSSGGGAFEEGMASSGVPPVCLSFNDLSYSVRIKKGPFADGIKGLGPKLRSCRLWTKESKEILKPMSGHFLPGRLVAIMGPSGAGKTSFLNLLSGRTREGKLGGEILVNGHKLSRDQFKRASAYVMQEDTLLGNLTPRELLTYSALLRLPRSMPKHEKLERVEKVLRQLNLVRCADTRVGVPGVTRGISGGERRRVSIGLDLIVNPRLLFLDEPTSGLDSTMAEQVVTILRNLARQGRTVVCTIHQPSSETFNLFDDVFWLANGSLVYSGPVAKLTGYFKTQGYACPKFTNPADHYMRLMSRSEQVEEEDYVKRIETLADHQKQHAALIPIEGYRLPARCLTLSHGPSQGSGISPIDHHHGREDDDADGDGDGRKVAGGSGGDDVEFRNEKLPKLKKAGPRFLKQFLILLARAWKCYIRDPGVTKQRLIITLNIGVVVGLLFLQLGHYQSDIQNRQGVLFLMITQAVFMTGNSVLYLFPTERPTFLREYGNGMYGVTAYYLAKSTADIPFHIVFPVIGTTITYWMVGLREDAGAFFICLGVILLVSNIAQSLGLLVSVGTELPVALTIFPVTVIPHMLVGGLFLVVSDIPKYFIWLQYISPFFYAFVTLVRNEMEDVTFKCRSSEMVLGVCPIVNGNEQLDRLDFDRYPTWVGPICLAGLYLILRLLTYLSLVYLARKRSAT</sequence>
<dbReference type="OMA" id="LPCPKTY"/>
<dbReference type="Pfam" id="PF01061">
    <property type="entry name" value="ABC2_membrane"/>
    <property type="match status" value="1"/>
</dbReference>
<dbReference type="SUPFAM" id="SSF52540">
    <property type="entry name" value="P-loop containing nucleoside triphosphate hydrolases"/>
    <property type="match status" value="1"/>
</dbReference>
<feature type="transmembrane region" description="Helical" evidence="9">
    <location>
        <begin position="473"/>
        <end position="491"/>
    </location>
</feature>
<accession>L8HM41</accession>
<evidence type="ECO:0000256" key="6">
    <source>
        <dbReference type="ARBA" id="ARBA00022989"/>
    </source>
</evidence>
<dbReference type="SMART" id="SM00382">
    <property type="entry name" value="AAA"/>
    <property type="match status" value="1"/>
</dbReference>
<gene>
    <name evidence="11" type="ORF">ACA1_295570</name>
</gene>
<dbReference type="PANTHER" id="PTHR48041:SF139">
    <property type="entry name" value="PROTEIN SCARLET"/>
    <property type="match status" value="1"/>
</dbReference>
<dbReference type="CDD" id="cd03213">
    <property type="entry name" value="ABCG_EPDR"/>
    <property type="match status" value="1"/>
</dbReference>
<dbReference type="OrthoDB" id="26425at2759"/>
<evidence type="ECO:0000256" key="4">
    <source>
        <dbReference type="ARBA" id="ARBA00022741"/>
    </source>
</evidence>
<dbReference type="GO" id="GO:0005886">
    <property type="term" value="C:plasma membrane"/>
    <property type="evidence" value="ECO:0007669"/>
    <property type="project" value="TreeGrafter"/>
</dbReference>
<evidence type="ECO:0000313" key="12">
    <source>
        <dbReference type="Proteomes" id="UP000011083"/>
    </source>
</evidence>
<evidence type="ECO:0000256" key="3">
    <source>
        <dbReference type="ARBA" id="ARBA00022692"/>
    </source>
</evidence>
<dbReference type="PROSITE" id="PS00211">
    <property type="entry name" value="ABC_TRANSPORTER_1"/>
    <property type="match status" value="1"/>
</dbReference>
<keyword evidence="12" id="KW-1185">Reference proteome</keyword>
<feature type="domain" description="ABC transporter" evidence="10">
    <location>
        <begin position="67"/>
        <end position="333"/>
    </location>
</feature>
<dbReference type="Proteomes" id="UP000011083">
    <property type="component" value="Unassembled WGS sequence"/>
</dbReference>
<dbReference type="InterPro" id="IPR017871">
    <property type="entry name" value="ABC_transporter-like_CS"/>
</dbReference>
<dbReference type="EMBL" id="KB007805">
    <property type="protein sequence ID" value="ELR25471.1"/>
    <property type="molecule type" value="Genomic_DNA"/>
</dbReference>
<evidence type="ECO:0000259" key="10">
    <source>
        <dbReference type="PROSITE" id="PS50893"/>
    </source>
</evidence>
<reference evidence="11 12" key="1">
    <citation type="journal article" date="2013" name="Genome Biol.">
        <title>Genome of Acanthamoeba castellanii highlights extensive lateral gene transfer and early evolution of tyrosine kinase signaling.</title>
        <authorList>
            <person name="Clarke M."/>
            <person name="Lohan A.J."/>
            <person name="Liu B."/>
            <person name="Lagkouvardos I."/>
            <person name="Roy S."/>
            <person name="Zafar N."/>
            <person name="Bertelli C."/>
            <person name="Schilde C."/>
            <person name="Kianianmomeni A."/>
            <person name="Burglin T.R."/>
            <person name="Frech C."/>
            <person name="Turcotte B."/>
            <person name="Kopec K.O."/>
            <person name="Synnott J.M."/>
            <person name="Choo C."/>
            <person name="Paponov I."/>
            <person name="Finkler A."/>
            <person name="Soon Heng Tan C."/>
            <person name="Hutchins A.P."/>
            <person name="Weinmeier T."/>
            <person name="Rattei T."/>
            <person name="Chu J.S."/>
            <person name="Gimenez G."/>
            <person name="Irimia M."/>
            <person name="Rigden D.J."/>
            <person name="Fitzpatrick D.A."/>
            <person name="Lorenzo-Morales J."/>
            <person name="Bateman A."/>
            <person name="Chiu C.H."/>
            <person name="Tang P."/>
            <person name="Hegemann P."/>
            <person name="Fromm H."/>
            <person name="Raoult D."/>
            <person name="Greub G."/>
            <person name="Miranda-Saavedra D."/>
            <person name="Chen N."/>
            <person name="Nash P."/>
            <person name="Ginger M.L."/>
            <person name="Horn M."/>
            <person name="Schaap P."/>
            <person name="Caler L."/>
            <person name="Loftus B."/>
        </authorList>
    </citation>
    <scope>NUCLEOTIDE SEQUENCE [LARGE SCALE GENOMIC DNA]</scope>
    <source>
        <strain evidence="11 12">Neff</strain>
    </source>
</reference>
<dbReference type="GO" id="GO:0005524">
    <property type="term" value="F:ATP binding"/>
    <property type="evidence" value="ECO:0007669"/>
    <property type="project" value="UniProtKB-KW"/>
</dbReference>
<name>L8HM41_ACACF</name>
<keyword evidence="3 9" id="KW-0812">Transmembrane</keyword>
<dbReference type="RefSeq" id="XP_004368226.1">
    <property type="nucleotide sequence ID" value="XM_004368169.1"/>
</dbReference>
<dbReference type="InterPro" id="IPR013525">
    <property type="entry name" value="ABC2_TM"/>
</dbReference>
<dbReference type="Gene3D" id="3.40.50.300">
    <property type="entry name" value="P-loop containing nucleotide triphosphate hydrolases"/>
    <property type="match status" value="1"/>
</dbReference>
<evidence type="ECO:0000256" key="2">
    <source>
        <dbReference type="ARBA" id="ARBA00022448"/>
    </source>
</evidence>
<evidence type="ECO:0000256" key="1">
    <source>
        <dbReference type="ARBA" id="ARBA00004141"/>
    </source>
</evidence>
<feature type="transmembrane region" description="Helical" evidence="9">
    <location>
        <begin position="553"/>
        <end position="571"/>
    </location>
</feature>
<evidence type="ECO:0000256" key="5">
    <source>
        <dbReference type="ARBA" id="ARBA00022840"/>
    </source>
</evidence>
<feature type="transmembrane region" description="Helical" evidence="9">
    <location>
        <begin position="607"/>
        <end position="630"/>
    </location>
</feature>
<keyword evidence="4" id="KW-0547">Nucleotide-binding</keyword>
<dbReference type="VEuPathDB" id="AmoebaDB:ACA1_295570"/>
<evidence type="ECO:0000256" key="9">
    <source>
        <dbReference type="SAM" id="Phobius"/>
    </source>
</evidence>
<dbReference type="GO" id="GO:0140359">
    <property type="term" value="F:ABC-type transporter activity"/>
    <property type="evidence" value="ECO:0007669"/>
    <property type="project" value="InterPro"/>
</dbReference>
<evidence type="ECO:0000256" key="7">
    <source>
        <dbReference type="ARBA" id="ARBA00023136"/>
    </source>
</evidence>
<dbReference type="InterPro" id="IPR003593">
    <property type="entry name" value="AAA+_ATPase"/>
</dbReference>
<proteinExistence type="predicted"/>
<feature type="transmembrane region" description="Helical" evidence="9">
    <location>
        <begin position="578"/>
        <end position="601"/>
    </location>
</feature>
<evidence type="ECO:0000256" key="8">
    <source>
        <dbReference type="SAM" id="MobiDB-lite"/>
    </source>
</evidence>
<feature type="transmembrane region" description="Helical" evidence="9">
    <location>
        <begin position="637"/>
        <end position="655"/>
    </location>
</feature>
<dbReference type="GeneID" id="14926529"/>
<dbReference type="KEGG" id="acan:ACA1_295570"/>
<feature type="region of interest" description="Disordered" evidence="8">
    <location>
        <begin position="1"/>
        <end position="55"/>
    </location>
</feature>
<comment type="subcellular location">
    <subcellularLocation>
        <location evidence="1">Membrane</location>
        <topology evidence="1">Multi-pass membrane protein</topology>
    </subcellularLocation>
</comment>
<feature type="region of interest" description="Disordered" evidence="8">
    <location>
        <begin position="392"/>
        <end position="430"/>
    </location>
</feature>
<feature type="transmembrane region" description="Helical" evidence="9">
    <location>
        <begin position="696"/>
        <end position="721"/>
    </location>
</feature>
<dbReference type="Pfam" id="PF00005">
    <property type="entry name" value="ABC_tran"/>
    <property type="match status" value="1"/>
</dbReference>
<dbReference type="GO" id="GO:0016887">
    <property type="term" value="F:ATP hydrolysis activity"/>
    <property type="evidence" value="ECO:0007669"/>
    <property type="project" value="InterPro"/>
</dbReference>
<dbReference type="PROSITE" id="PS50893">
    <property type="entry name" value="ABC_TRANSPORTER_2"/>
    <property type="match status" value="1"/>
</dbReference>